<dbReference type="Proteomes" id="UP001321749">
    <property type="component" value="Unassembled WGS sequence"/>
</dbReference>
<comment type="caution">
    <text evidence="2">The sequence shown here is derived from an EMBL/GenBank/DDBJ whole genome shotgun (WGS) entry which is preliminary data.</text>
</comment>
<feature type="region of interest" description="Disordered" evidence="1">
    <location>
        <begin position="247"/>
        <end position="273"/>
    </location>
</feature>
<feature type="region of interest" description="Disordered" evidence="1">
    <location>
        <begin position="211"/>
        <end position="231"/>
    </location>
</feature>
<organism evidence="2 3">
    <name type="scientific">Cladorrhinum samala</name>
    <dbReference type="NCBI Taxonomy" id="585594"/>
    <lineage>
        <taxon>Eukaryota</taxon>
        <taxon>Fungi</taxon>
        <taxon>Dikarya</taxon>
        <taxon>Ascomycota</taxon>
        <taxon>Pezizomycotina</taxon>
        <taxon>Sordariomycetes</taxon>
        <taxon>Sordariomycetidae</taxon>
        <taxon>Sordariales</taxon>
        <taxon>Podosporaceae</taxon>
        <taxon>Cladorrhinum</taxon>
    </lineage>
</organism>
<keyword evidence="3" id="KW-1185">Reference proteome</keyword>
<protein>
    <submittedName>
        <fullName evidence="2">Uncharacterized protein</fullName>
    </submittedName>
</protein>
<evidence type="ECO:0000256" key="1">
    <source>
        <dbReference type="SAM" id="MobiDB-lite"/>
    </source>
</evidence>
<dbReference type="AlphaFoldDB" id="A0AAV9HNL1"/>
<evidence type="ECO:0000313" key="3">
    <source>
        <dbReference type="Proteomes" id="UP001321749"/>
    </source>
</evidence>
<sequence>MTEIKGVVPDGKGITQILTPPANQTKKDSTALIPANLSDRDSDGTTNTPGLSPSLKSSDQGEVSPDGHHKRRNSYKPVIVESSSYKPTKLRLLPVIISSAYNAGHLYQHRQRPPAAVTGLPIPPVINYTGKSLEQLVQDNMMMLGPLAPYPSPSCAHIYDLNPAYRNNPPYPAQTPSYYHPSFLNPAGNPMLNSHPGQRLPMNPYYPHAPYQPPQPDRHHNHRHHPGYHANRNPSAVSAGFTAHSGHKNHYPPIGNTHHHRHQPVNAAAGKEAARIKTHLERQVEVNNNNSDKNNQPTAGPDHGARPRYKSPSGGEVTSHHHHYHHHRHRPAPLNALHISAAAQVDHGFARDKNGRDAEVIRRCLAGPGPRAKSQG</sequence>
<feature type="compositionally biased region" description="Basic residues" evidence="1">
    <location>
        <begin position="320"/>
        <end position="330"/>
    </location>
</feature>
<proteinExistence type="predicted"/>
<evidence type="ECO:0000313" key="2">
    <source>
        <dbReference type="EMBL" id="KAK4462356.1"/>
    </source>
</evidence>
<name>A0AAV9HNL1_9PEZI</name>
<reference evidence="2" key="2">
    <citation type="submission" date="2023-06" db="EMBL/GenBank/DDBJ databases">
        <authorList>
            <consortium name="Lawrence Berkeley National Laboratory"/>
            <person name="Mondo S.J."/>
            <person name="Hensen N."/>
            <person name="Bonometti L."/>
            <person name="Westerberg I."/>
            <person name="Brannstrom I.O."/>
            <person name="Guillou S."/>
            <person name="Cros-Aarteil S."/>
            <person name="Calhoun S."/>
            <person name="Haridas S."/>
            <person name="Kuo A."/>
            <person name="Pangilinan J."/>
            <person name="Riley R."/>
            <person name="Labutti K."/>
            <person name="Andreopoulos B."/>
            <person name="Lipzen A."/>
            <person name="Chen C."/>
            <person name="Yanf M."/>
            <person name="Daum C."/>
            <person name="Ng V."/>
            <person name="Clum A."/>
            <person name="Steindorff A."/>
            <person name="Ohm R."/>
            <person name="Martin F."/>
            <person name="Silar P."/>
            <person name="Natvig D."/>
            <person name="Lalanne C."/>
            <person name="Gautier V."/>
            <person name="Ament-Velasquez S.L."/>
            <person name="Kruys A."/>
            <person name="Hutchinson M.I."/>
            <person name="Powell A.J."/>
            <person name="Barry K."/>
            <person name="Miller A.N."/>
            <person name="Grigoriev I.V."/>
            <person name="Debuchy R."/>
            <person name="Gladieux P."/>
            <person name="Thoren M.H."/>
            <person name="Johannesson H."/>
        </authorList>
    </citation>
    <scope>NUCLEOTIDE SEQUENCE</scope>
    <source>
        <strain evidence="2">PSN324</strain>
    </source>
</reference>
<gene>
    <name evidence="2" type="ORF">QBC42DRAFT_251555</name>
</gene>
<feature type="compositionally biased region" description="Polar residues" evidence="1">
    <location>
        <begin position="44"/>
        <end position="61"/>
    </location>
</feature>
<feature type="region of interest" description="Disordered" evidence="1">
    <location>
        <begin position="285"/>
        <end position="330"/>
    </location>
</feature>
<dbReference type="EMBL" id="MU864973">
    <property type="protein sequence ID" value="KAK4462356.1"/>
    <property type="molecule type" value="Genomic_DNA"/>
</dbReference>
<accession>A0AAV9HNL1</accession>
<reference evidence="2" key="1">
    <citation type="journal article" date="2023" name="Mol. Phylogenet. Evol.">
        <title>Genome-scale phylogeny and comparative genomics of the fungal order Sordariales.</title>
        <authorList>
            <person name="Hensen N."/>
            <person name="Bonometti L."/>
            <person name="Westerberg I."/>
            <person name="Brannstrom I.O."/>
            <person name="Guillou S."/>
            <person name="Cros-Aarteil S."/>
            <person name="Calhoun S."/>
            <person name="Haridas S."/>
            <person name="Kuo A."/>
            <person name="Mondo S."/>
            <person name="Pangilinan J."/>
            <person name="Riley R."/>
            <person name="LaButti K."/>
            <person name="Andreopoulos B."/>
            <person name="Lipzen A."/>
            <person name="Chen C."/>
            <person name="Yan M."/>
            <person name="Daum C."/>
            <person name="Ng V."/>
            <person name="Clum A."/>
            <person name="Steindorff A."/>
            <person name="Ohm R.A."/>
            <person name="Martin F."/>
            <person name="Silar P."/>
            <person name="Natvig D.O."/>
            <person name="Lalanne C."/>
            <person name="Gautier V."/>
            <person name="Ament-Velasquez S.L."/>
            <person name="Kruys A."/>
            <person name="Hutchinson M.I."/>
            <person name="Powell A.J."/>
            <person name="Barry K."/>
            <person name="Miller A.N."/>
            <person name="Grigoriev I.V."/>
            <person name="Debuchy R."/>
            <person name="Gladieux P."/>
            <person name="Hiltunen Thoren M."/>
            <person name="Johannesson H."/>
        </authorList>
    </citation>
    <scope>NUCLEOTIDE SEQUENCE</scope>
    <source>
        <strain evidence="2">PSN324</strain>
    </source>
</reference>
<feature type="region of interest" description="Disordered" evidence="1">
    <location>
        <begin position="1"/>
        <end position="74"/>
    </location>
</feature>